<dbReference type="GO" id="GO:0043115">
    <property type="term" value="F:precorrin-2 dehydrogenase activity"/>
    <property type="evidence" value="ECO:0007669"/>
    <property type="project" value="UniProtKB-EC"/>
</dbReference>
<dbReference type="GO" id="GO:0004325">
    <property type="term" value="F:ferrochelatase activity"/>
    <property type="evidence" value="ECO:0007669"/>
    <property type="project" value="InterPro"/>
</dbReference>
<gene>
    <name evidence="7" type="ORF">DEX24_03985</name>
</gene>
<dbReference type="Gene3D" id="1.10.8.610">
    <property type="entry name" value="SirC, precorrin-2 dehydrogenase, C-terminal helical domain-like"/>
    <property type="match status" value="1"/>
</dbReference>
<reference evidence="7 8" key="1">
    <citation type="submission" date="2018-05" db="EMBL/GenBank/DDBJ databases">
        <title>Kurthia sibirica genome sequence.</title>
        <authorList>
            <person name="Maclea K.S."/>
            <person name="Goen A.E."/>
        </authorList>
    </citation>
    <scope>NUCLEOTIDE SEQUENCE [LARGE SCALE GENOMIC DNA]</scope>
    <source>
        <strain evidence="7 8">ATCC 49154</strain>
    </source>
</reference>
<comment type="catalytic activity">
    <reaction evidence="6">
        <text>precorrin-2 + NAD(+) = sirohydrochlorin + NADH + 2 H(+)</text>
        <dbReference type="Rhea" id="RHEA:15613"/>
        <dbReference type="ChEBI" id="CHEBI:15378"/>
        <dbReference type="ChEBI" id="CHEBI:57540"/>
        <dbReference type="ChEBI" id="CHEBI:57945"/>
        <dbReference type="ChEBI" id="CHEBI:58351"/>
        <dbReference type="ChEBI" id="CHEBI:58827"/>
        <dbReference type="EC" id="1.3.1.76"/>
    </reaction>
</comment>
<dbReference type="UniPathway" id="UPA00262">
    <property type="reaction ID" value="UER00222"/>
</dbReference>
<organism evidence="7 8">
    <name type="scientific">Kurthia sibirica</name>
    <dbReference type="NCBI Taxonomy" id="202750"/>
    <lineage>
        <taxon>Bacteria</taxon>
        <taxon>Bacillati</taxon>
        <taxon>Bacillota</taxon>
        <taxon>Bacilli</taxon>
        <taxon>Bacillales</taxon>
        <taxon>Caryophanaceae</taxon>
        <taxon>Kurthia</taxon>
    </lineage>
</organism>
<proteinExistence type="predicted"/>
<keyword evidence="5" id="KW-0627">Porphyrin biosynthesis</keyword>
<evidence type="ECO:0000256" key="2">
    <source>
        <dbReference type="ARBA" id="ARBA00012400"/>
    </source>
</evidence>
<dbReference type="Proteomes" id="UP000245938">
    <property type="component" value="Unassembled WGS sequence"/>
</dbReference>
<dbReference type="EC" id="1.3.1.76" evidence="2"/>
<dbReference type="OrthoDB" id="9773765at2"/>
<keyword evidence="3" id="KW-0560">Oxidoreductase</keyword>
<evidence type="ECO:0000256" key="5">
    <source>
        <dbReference type="ARBA" id="ARBA00023244"/>
    </source>
</evidence>
<keyword evidence="4" id="KW-0520">NAD</keyword>
<comment type="caution">
    <text evidence="7">The sequence shown here is derived from an EMBL/GenBank/DDBJ whole genome shotgun (WGS) entry which is preliminary data.</text>
</comment>
<dbReference type="Pfam" id="PF13241">
    <property type="entry name" value="NAD_binding_7"/>
    <property type="match status" value="1"/>
</dbReference>
<dbReference type="InterPro" id="IPR028161">
    <property type="entry name" value="Met8-like"/>
</dbReference>
<dbReference type="PANTHER" id="PTHR35330">
    <property type="entry name" value="SIROHEME BIOSYNTHESIS PROTEIN MET8"/>
    <property type="match status" value="1"/>
</dbReference>
<dbReference type="InterPro" id="IPR006367">
    <property type="entry name" value="Sirohaem_synthase_N"/>
</dbReference>
<dbReference type="PANTHER" id="PTHR35330:SF1">
    <property type="entry name" value="SIROHEME BIOSYNTHESIS PROTEIN MET8"/>
    <property type="match status" value="1"/>
</dbReference>
<evidence type="ECO:0000256" key="1">
    <source>
        <dbReference type="ARBA" id="ARBA00005010"/>
    </source>
</evidence>
<evidence type="ECO:0000256" key="6">
    <source>
        <dbReference type="ARBA" id="ARBA00047561"/>
    </source>
</evidence>
<dbReference type="InterPro" id="IPR036291">
    <property type="entry name" value="NAD(P)-bd_dom_sf"/>
</dbReference>
<evidence type="ECO:0000256" key="4">
    <source>
        <dbReference type="ARBA" id="ARBA00023027"/>
    </source>
</evidence>
<evidence type="ECO:0000256" key="3">
    <source>
        <dbReference type="ARBA" id="ARBA00023002"/>
    </source>
</evidence>
<dbReference type="GO" id="GO:0019354">
    <property type="term" value="P:siroheme biosynthetic process"/>
    <property type="evidence" value="ECO:0007669"/>
    <property type="project" value="UniProtKB-UniPathway"/>
</dbReference>
<dbReference type="InterPro" id="IPR042518">
    <property type="entry name" value="SirC_C"/>
</dbReference>
<dbReference type="RefSeq" id="WP_109305117.1">
    <property type="nucleotide sequence ID" value="NZ_BJUF01000043.1"/>
</dbReference>
<dbReference type="AlphaFoldDB" id="A0A2U3ANH9"/>
<evidence type="ECO:0000313" key="7">
    <source>
        <dbReference type="EMBL" id="PWI26094.1"/>
    </source>
</evidence>
<protein>
    <recommendedName>
        <fullName evidence="2">precorrin-2 dehydrogenase</fullName>
        <ecNumber evidence="2">1.3.1.76</ecNumber>
    </recommendedName>
</protein>
<dbReference type="Gene3D" id="3.40.50.720">
    <property type="entry name" value="NAD(P)-binding Rossmann-like Domain"/>
    <property type="match status" value="1"/>
</dbReference>
<sequence>MSYLPIELNSEQLHFVVIGGGIIATRKIRLLVNSGASVTVVSPTATAYIAQQAMLKKLVWHQRPYEKKDVERSKYCIIATNQLELNNAIQEQCAGLVCRVDDAFLSDFILPATLRRGELLITVSTNANSPALTKKIVRSLEEQFDEKYTSYIQFLGQCRQTYRHNKVLLQQIVDERFLNYSLDERQQELEKLVRLQEQ</sequence>
<evidence type="ECO:0000313" key="8">
    <source>
        <dbReference type="Proteomes" id="UP000245938"/>
    </source>
</evidence>
<dbReference type="SUPFAM" id="SSF51735">
    <property type="entry name" value="NAD(P)-binding Rossmann-fold domains"/>
    <property type="match status" value="1"/>
</dbReference>
<accession>A0A2U3ANH9</accession>
<name>A0A2U3ANH9_9BACL</name>
<dbReference type="EMBL" id="QFVR01000004">
    <property type="protein sequence ID" value="PWI26094.1"/>
    <property type="molecule type" value="Genomic_DNA"/>
</dbReference>
<dbReference type="NCBIfam" id="TIGR01470">
    <property type="entry name" value="cysG_Nterm"/>
    <property type="match status" value="1"/>
</dbReference>
<keyword evidence="8" id="KW-1185">Reference proteome</keyword>
<comment type="pathway">
    <text evidence="1">Porphyrin-containing compound metabolism; siroheme biosynthesis; sirohydrochlorin from precorrin-2: step 1/1.</text>
</comment>
<dbReference type="SUPFAM" id="SSF75615">
    <property type="entry name" value="Siroheme synthase middle domains-like"/>
    <property type="match status" value="1"/>
</dbReference>